<evidence type="ECO:0000256" key="2">
    <source>
        <dbReference type="RuleBase" id="RU362116"/>
    </source>
</evidence>
<reference evidence="7" key="1">
    <citation type="submission" date="2017-02" db="EMBL/GenBank/DDBJ databases">
        <authorList>
            <person name="Varghese N."/>
            <person name="Submissions S."/>
        </authorList>
    </citation>
    <scope>NUCLEOTIDE SEQUENCE [LARGE SCALE GENOMIC DNA]</scope>
    <source>
        <strain evidence="7">DSM 16521</strain>
    </source>
</reference>
<dbReference type="Proteomes" id="UP000189933">
    <property type="component" value="Unassembled WGS sequence"/>
</dbReference>
<feature type="domain" description="Flagellar basal body rod protein N-terminal" evidence="3">
    <location>
        <begin position="7"/>
        <end position="35"/>
    </location>
</feature>
<keyword evidence="6" id="KW-0966">Cell projection</keyword>
<dbReference type="NCBIfam" id="TIGR03506">
    <property type="entry name" value="FlgEFG_subfam"/>
    <property type="match status" value="2"/>
</dbReference>
<evidence type="ECO:0000259" key="4">
    <source>
        <dbReference type="Pfam" id="PF06429"/>
    </source>
</evidence>
<dbReference type="InterPro" id="IPR020013">
    <property type="entry name" value="Flagellar_FlgE/F/G"/>
</dbReference>
<dbReference type="Pfam" id="PF06429">
    <property type="entry name" value="Flg_bbr_C"/>
    <property type="match status" value="1"/>
</dbReference>
<comment type="similarity">
    <text evidence="1 2">Belongs to the flagella basal body rod proteins family.</text>
</comment>
<keyword evidence="2" id="KW-0975">Bacterial flagellum</keyword>
<organism evidence="6 7">
    <name type="scientific">Carboxydocella sporoproducens DSM 16521</name>
    <dbReference type="NCBI Taxonomy" id="1121270"/>
    <lineage>
        <taxon>Bacteria</taxon>
        <taxon>Bacillati</taxon>
        <taxon>Bacillota</taxon>
        <taxon>Clostridia</taxon>
        <taxon>Eubacteriales</taxon>
        <taxon>Clostridiales Family XVI. Incertae Sedis</taxon>
        <taxon>Carboxydocella</taxon>
    </lineage>
</organism>
<keyword evidence="6" id="KW-0282">Flagellum</keyword>
<evidence type="ECO:0000313" key="6">
    <source>
        <dbReference type="EMBL" id="SJZ85590.1"/>
    </source>
</evidence>
<evidence type="ECO:0000313" key="7">
    <source>
        <dbReference type="Proteomes" id="UP000189933"/>
    </source>
</evidence>
<dbReference type="Pfam" id="PF00460">
    <property type="entry name" value="Flg_bb_rod"/>
    <property type="match status" value="1"/>
</dbReference>
<dbReference type="AlphaFoldDB" id="A0A1T4P1U7"/>
<dbReference type="PANTHER" id="PTHR30435">
    <property type="entry name" value="FLAGELLAR PROTEIN"/>
    <property type="match status" value="1"/>
</dbReference>
<keyword evidence="7" id="KW-1185">Reference proteome</keyword>
<dbReference type="InterPro" id="IPR053967">
    <property type="entry name" value="LlgE_F_G-like_D1"/>
</dbReference>
<dbReference type="PANTHER" id="PTHR30435:SF19">
    <property type="entry name" value="FLAGELLAR BASAL-BODY ROD PROTEIN FLGG"/>
    <property type="match status" value="1"/>
</dbReference>
<evidence type="ECO:0000259" key="3">
    <source>
        <dbReference type="Pfam" id="PF00460"/>
    </source>
</evidence>
<proteinExistence type="inferred from homology"/>
<feature type="domain" description="Flagellar hook protein FlgE/F/G-like D1" evidence="5">
    <location>
        <begin position="212"/>
        <end position="241"/>
    </location>
</feature>
<name>A0A1T4P1U7_9FIRM</name>
<dbReference type="GO" id="GO:0009425">
    <property type="term" value="C:bacterial-type flagellum basal body"/>
    <property type="evidence" value="ECO:0007669"/>
    <property type="project" value="UniProtKB-SubCell"/>
</dbReference>
<sequence length="374" mass="40723">MIRTLWTAASGMTAQQANIDNIANNLANVNTTGYKKTSVEFQDLLYANLRENGRVLADGTTSPINFQLGLGVRVAGIRTEFSKGNLQATNNPFDLALTDDTFFEIRLPNGQVAYTRDGSFKINSEGRIVTVDGYQLSLQNKTADEVLISDPEAVSIAENGSIVMPRKTAVSADIYILKDAKTLVDNGTGFFTGDFEQWQPSDSQPNPPKDRYFKVEMPDGSEAYVRAGSFKVDSEGNIVTSLQVADGNGGFKPARLVSSSLPEVDKGVVQVDVGDDGKFVLTQEVGLIRRVRFTNPQGLEKRGQNLYFPTAASGPAETVSEDQAGVMSGFIETSNVQVAEEMVKMIMAQRAYELNSKAIQTADDMMQVANQLKR</sequence>
<evidence type="ECO:0000259" key="5">
    <source>
        <dbReference type="Pfam" id="PF22692"/>
    </source>
</evidence>
<dbReference type="InterPro" id="IPR037925">
    <property type="entry name" value="FlgE/F/G-like"/>
</dbReference>
<comment type="subcellular location">
    <subcellularLocation>
        <location evidence="2">Bacterial flagellum basal body</location>
    </subcellularLocation>
</comment>
<dbReference type="GO" id="GO:0071978">
    <property type="term" value="P:bacterial-type flagellum-dependent swarming motility"/>
    <property type="evidence" value="ECO:0007669"/>
    <property type="project" value="TreeGrafter"/>
</dbReference>
<dbReference type="OrthoDB" id="9804559at2"/>
<feature type="domain" description="Flagellar hook protein FlgE/F/G-like D1" evidence="5">
    <location>
        <begin position="99"/>
        <end position="162"/>
    </location>
</feature>
<keyword evidence="6" id="KW-0969">Cilium</keyword>
<gene>
    <name evidence="6" type="ORF">SAMN02745885_01124</name>
</gene>
<dbReference type="Pfam" id="PF22692">
    <property type="entry name" value="LlgE_F_G_D1"/>
    <property type="match status" value="2"/>
</dbReference>
<feature type="domain" description="Flagellar basal-body/hook protein C-terminal" evidence="4">
    <location>
        <begin position="327"/>
        <end position="372"/>
    </location>
</feature>
<dbReference type="RefSeq" id="WP_078665208.1">
    <property type="nucleotide sequence ID" value="NZ_FUXM01000009.1"/>
</dbReference>
<accession>A0A1T4P1U7</accession>
<dbReference type="SUPFAM" id="SSF117143">
    <property type="entry name" value="Flagellar hook protein flgE"/>
    <property type="match status" value="2"/>
</dbReference>
<dbReference type="InterPro" id="IPR010930">
    <property type="entry name" value="Flg_bb/hook_C_dom"/>
</dbReference>
<dbReference type="EMBL" id="FUXM01000009">
    <property type="protein sequence ID" value="SJZ85590.1"/>
    <property type="molecule type" value="Genomic_DNA"/>
</dbReference>
<protein>
    <submittedName>
        <fullName evidence="6">Flagellar basal-body rod protein FlgG</fullName>
    </submittedName>
</protein>
<evidence type="ECO:0000256" key="1">
    <source>
        <dbReference type="ARBA" id="ARBA00009677"/>
    </source>
</evidence>
<dbReference type="InterPro" id="IPR001444">
    <property type="entry name" value="Flag_bb_rod_N"/>
</dbReference>